<feature type="signal peptide" evidence="1">
    <location>
        <begin position="1"/>
        <end position="18"/>
    </location>
</feature>
<name>A0A7S2UPB3_9STRA</name>
<evidence type="ECO:0000256" key="1">
    <source>
        <dbReference type="SAM" id="SignalP"/>
    </source>
</evidence>
<organism evidence="2">
    <name type="scientific">Attheya septentrionalis</name>
    <dbReference type="NCBI Taxonomy" id="420275"/>
    <lineage>
        <taxon>Eukaryota</taxon>
        <taxon>Sar</taxon>
        <taxon>Stramenopiles</taxon>
        <taxon>Ochrophyta</taxon>
        <taxon>Bacillariophyta</taxon>
        <taxon>Coscinodiscophyceae</taxon>
        <taxon>Chaetocerotophycidae</taxon>
        <taxon>Chaetocerotales</taxon>
        <taxon>Attheyaceae</taxon>
        <taxon>Attheya</taxon>
    </lineage>
</organism>
<feature type="chain" id="PRO_5031353627" description="Peptidylprolyl isomerase" evidence="1">
    <location>
        <begin position="19"/>
        <end position="229"/>
    </location>
</feature>
<evidence type="ECO:0008006" key="3">
    <source>
        <dbReference type="Google" id="ProtNLM"/>
    </source>
</evidence>
<reference evidence="2" key="1">
    <citation type="submission" date="2021-01" db="EMBL/GenBank/DDBJ databases">
        <authorList>
            <person name="Corre E."/>
            <person name="Pelletier E."/>
            <person name="Niang G."/>
            <person name="Scheremetjew M."/>
            <person name="Finn R."/>
            <person name="Kale V."/>
            <person name="Holt S."/>
            <person name="Cochrane G."/>
            <person name="Meng A."/>
            <person name="Brown T."/>
            <person name="Cohen L."/>
        </authorList>
    </citation>
    <scope>NUCLEOTIDE SEQUENCE</scope>
    <source>
        <strain evidence="2">CCMP2084</strain>
    </source>
</reference>
<evidence type="ECO:0000313" key="2">
    <source>
        <dbReference type="EMBL" id="CAD9823775.1"/>
    </source>
</evidence>
<dbReference type="AlphaFoldDB" id="A0A7S2UPB3"/>
<proteinExistence type="predicted"/>
<protein>
    <recommendedName>
        <fullName evidence="3">Peptidylprolyl isomerase</fullName>
    </recommendedName>
</protein>
<accession>A0A7S2UPB3</accession>
<sequence length="229" mass="24689">MRSLTVLLAAGVFSVQNAVFTHGFSAAISHKTLRLPSTGIFMSHGESVLSESSVQSRESSGGSRIMGLQRRAFFVSAAASLALMGVAPKSALAVPAVKVEEFEILLKDSAKSVLVVEFSGPKSELATVKLVDGTTFTITDLVESSTDPRSPLKLVATCRLYKVPTKFVGLEMALKGVTSKKRKVYMNARVAEAAVKEQAKKERMAQDENERLGKIYEMELAEDKMKGGN</sequence>
<gene>
    <name evidence="2" type="ORF">ASEP1449_LOCUS15609</name>
</gene>
<dbReference type="EMBL" id="HBHQ01023063">
    <property type="protein sequence ID" value="CAD9823775.1"/>
    <property type="molecule type" value="Transcribed_RNA"/>
</dbReference>
<keyword evidence="1" id="KW-0732">Signal</keyword>